<gene>
    <name evidence="1" type="ORF">C9Z68_25965</name>
</gene>
<comment type="caution">
    <text evidence="1">The sequence shown here is derived from an EMBL/GenBank/DDBJ whole genome shotgun (WGS) entry which is preliminary data.</text>
</comment>
<keyword evidence="1" id="KW-0614">Plasmid</keyword>
<evidence type="ECO:0000313" key="1">
    <source>
        <dbReference type="EMBL" id="TJQ06220.1"/>
    </source>
</evidence>
<dbReference type="EMBL" id="RRGJ01000122">
    <property type="protein sequence ID" value="TJQ06220.1"/>
    <property type="molecule type" value="Genomic_DNA"/>
</dbReference>
<sequence length="61" mass="7178">MFYISFRNTKCQGNTFREFVIRNFHKYPVLCSLLIIRISVSIIPATTPEFPAQPDDRCRIL</sequence>
<dbReference type="AlphaFoldDB" id="A0A2A6PZW6"/>
<dbReference type="Proteomes" id="UP000309937">
    <property type="component" value="Unassembled WGS sequence"/>
</dbReference>
<reference evidence="1 2" key="1">
    <citation type="submission" date="2018-12" db="EMBL/GenBank/DDBJ databases">
        <title>Food and Water Safety Consortium.</title>
        <authorList>
            <person name="Tyson S."/>
            <person name="Peterson C.-L."/>
            <person name="Olson A."/>
            <person name="Tyler S."/>
            <person name="Cabral J."/>
            <person name="Lynch T."/>
            <person name="Knox N."/>
            <person name="Van Domselaar G."/>
            <person name="Graham M."/>
        </authorList>
    </citation>
    <scope>NUCLEOTIDE SEQUENCE [LARGE SCALE GENOMIC DNA]</scope>
    <source>
        <strain evidence="1 2">FWSEC0118</strain>
        <plasmid evidence="1">unnamed1</plasmid>
    </source>
</reference>
<organism evidence="1 2">
    <name type="scientific">Escherichia coli</name>
    <dbReference type="NCBI Taxonomy" id="562"/>
    <lineage>
        <taxon>Bacteria</taxon>
        <taxon>Pseudomonadati</taxon>
        <taxon>Pseudomonadota</taxon>
        <taxon>Gammaproteobacteria</taxon>
        <taxon>Enterobacterales</taxon>
        <taxon>Enterobacteriaceae</taxon>
        <taxon>Escherichia</taxon>
    </lineage>
</organism>
<evidence type="ECO:0000313" key="2">
    <source>
        <dbReference type="Proteomes" id="UP000309937"/>
    </source>
</evidence>
<name>A0A2A6PZW6_ECOLX</name>
<geneLocation type="plasmid" evidence="1">
    <name>unnamed1</name>
</geneLocation>
<accession>A0A2A6PZW6</accession>
<proteinExistence type="predicted"/>
<protein>
    <submittedName>
        <fullName evidence="1">Uncharacterized protein</fullName>
    </submittedName>
</protein>